<gene>
    <name evidence="1" type="ORF">KHM83_04130</name>
</gene>
<reference evidence="1 2" key="1">
    <citation type="submission" date="2021-05" db="EMBL/GenBank/DDBJ databases">
        <title>Fusibacter ferrireducens sp. nov., an anaerobic, sulfur- and Fe-reducing bacterium isolated from the mangrove sediment.</title>
        <authorList>
            <person name="Qiu D."/>
        </authorList>
    </citation>
    <scope>NUCLEOTIDE SEQUENCE [LARGE SCALE GENOMIC DNA]</scope>
    <source>
        <strain evidence="1 2">DSM 12116</strain>
    </source>
</reference>
<dbReference type="EMBL" id="JAHBCL010000005">
    <property type="protein sequence ID" value="MBS7525863.1"/>
    <property type="molecule type" value="Genomic_DNA"/>
</dbReference>
<accession>A0ABS5PL06</accession>
<evidence type="ECO:0000313" key="1">
    <source>
        <dbReference type="EMBL" id="MBS7525863.1"/>
    </source>
</evidence>
<evidence type="ECO:0000313" key="2">
    <source>
        <dbReference type="Proteomes" id="UP000746471"/>
    </source>
</evidence>
<comment type="caution">
    <text evidence="1">The sequence shown here is derived from an EMBL/GenBank/DDBJ whole genome shotgun (WGS) entry which is preliminary data.</text>
</comment>
<evidence type="ECO:0008006" key="3">
    <source>
        <dbReference type="Google" id="ProtNLM"/>
    </source>
</evidence>
<dbReference type="Proteomes" id="UP000746471">
    <property type="component" value="Unassembled WGS sequence"/>
</dbReference>
<name>A0ABS5PL06_9FIRM</name>
<protein>
    <recommendedName>
        <fullName evidence="3">DUF4304 domain-containing protein</fullName>
    </recommendedName>
</protein>
<organism evidence="1 2">
    <name type="scientific">Fusibacter paucivorans</name>
    <dbReference type="NCBI Taxonomy" id="76009"/>
    <lineage>
        <taxon>Bacteria</taxon>
        <taxon>Bacillati</taxon>
        <taxon>Bacillota</taxon>
        <taxon>Clostridia</taxon>
        <taxon>Eubacteriales</taxon>
        <taxon>Eubacteriales Family XII. Incertae Sedis</taxon>
        <taxon>Fusibacter</taxon>
    </lineage>
</organism>
<sequence>MRKLMNAEVMEHTMRLRQMGADVQVINSKMCFVLFQVGEIDVAYCYNVNKKGRYFLERIKPYPLALREFEREQDVIDIIEIDLDQFRNASKSHNIDNFIQINRMIHRTLRKFEDLFLYYNVPPEKADFILEHMREINLEIDKTKASAERVYFKKNPDNL</sequence>
<dbReference type="RefSeq" id="WP_213235647.1">
    <property type="nucleotide sequence ID" value="NZ_JAHBCL010000005.1"/>
</dbReference>
<keyword evidence="2" id="KW-1185">Reference proteome</keyword>
<proteinExistence type="predicted"/>